<protein>
    <submittedName>
        <fullName evidence="2">Uncharacterized protein</fullName>
    </submittedName>
</protein>
<dbReference type="AlphaFoldDB" id="A0A1G8I9N1"/>
<dbReference type="InterPro" id="IPR045384">
    <property type="entry name" value="DUF6527"/>
</dbReference>
<evidence type="ECO:0000313" key="3">
    <source>
        <dbReference type="Proteomes" id="UP000199636"/>
    </source>
</evidence>
<dbReference type="RefSeq" id="WP_090263596.1">
    <property type="nucleotide sequence ID" value="NZ_FNDS01000006.1"/>
</dbReference>
<dbReference type="STRING" id="428992.SAMN05216272_106117"/>
<feature type="region of interest" description="Disordered" evidence="1">
    <location>
        <begin position="1"/>
        <end position="23"/>
    </location>
</feature>
<sequence length="82" mass="9153">MTTGGVRNKKAGNIDYNPRNAWNGDVDRPTFAPSVLVTYPWGPEQMQVRCHSFVRDGRIEFLSDCTHALAGQTVNLPEIGDY</sequence>
<dbReference type="Proteomes" id="UP000199636">
    <property type="component" value="Unassembled WGS sequence"/>
</dbReference>
<dbReference type="EMBL" id="FNDS01000006">
    <property type="protein sequence ID" value="SDI15562.1"/>
    <property type="molecule type" value="Genomic_DNA"/>
</dbReference>
<organism evidence="2 3">
    <name type="scientific">Pseudomonas panipatensis</name>
    <dbReference type="NCBI Taxonomy" id="428992"/>
    <lineage>
        <taxon>Bacteria</taxon>
        <taxon>Pseudomonadati</taxon>
        <taxon>Pseudomonadota</taxon>
        <taxon>Gammaproteobacteria</taxon>
        <taxon>Pseudomonadales</taxon>
        <taxon>Pseudomonadaceae</taxon>
        <taxon>Pseudomonas</taxon>
    </lineage>
</organism>
<dbReference type="OrthoDB" id="5196042at2"/>
<accession>A0A1G8I9N1</accession>
<gene>
    <name evidence="2" type="ORF">SAMN05216272_106117</name>
</gene>
<evidence type="ECO:0000256" key="1">
    <source>
        <dbReference type="SAM" id="MobiDB-lite"/>
    </source>
</evidence>
<dbReference type="Pfam" id="PF20137">
    <property type="entry name" value="BubE"/>
    <property type="match status" value="1"/>
</dbReference>
<evidence type="ECO:0000313" key="2">
    <source>
        <dbReference type="EMBL" id="SDI15562.1"/>
    </source>
</evidence>
<reference evidence="3" key="1">
    <citation type="submission" date="2016-10" db="EMBL/GenBank/DDBJ databases">
        <authorList>
            <person name="Varghese N."/>
            <person name="Submissions S."/>
        </authorList>
    </citation>
    <scope>NUCLEOTIDE SEQUENCE [LARGE SCALE GENOMIC DNA]</scope>
    <source>
        <strain evidence="3">CCM 7469</strain>
    </source>
</reference>
<name>A0A1G8I9N1_9PSED</name>
<proteinExistence type="predicted"/>
<keyword evidence="3" id="KW-1185">Reference proteome</keyword>